<organism evidence="4 5">
    <name type="scientific">Methanoculleus frigidifontis</name>
    <dbReference type="NCBI Taxonomy" id="2584085"/>
    <lineage>
        <taxon>Archaea</taxon>
        <taxon>Methanobacteriati</taxon>
        <taxon>Methanobacteriota</taxon>
        <taxon>Stenosarchaea group</taxon>
        <taxon>Methanomicrobia</taxon>
        <taxon>Methanomicrobiales</taxon>
        <taxon>Methanomicrobiaceae</taxon>
        <taxon>Methanoculleus</taxon>
    </lineage>
</organism>
<dbReference type="InterPro" id="IPR008218">
    <property type="entry name" value="ATPase_V1-cplx_f_g_su"/>
</dbReference>
<dbReference type="EMBL" id="VCYH01000001">
    <property type="protein sequence ID" value="MDN7023772.1"/>
    <property type="molecule type" value="Genomic_DNA"/>
</dbReference>
<gene>
    <name evidence="4" type="ORF">FGU65_02480</name>
</gene>
<name>A0ABT8M762_9EURY</name>
<dbReference type="InterPro" id="IPR036906">
    <property type="entry name" value="ATPase_V1_fsu_sf"/>
</dbReference>
<evidence type="ECO:0000313" key="4">
    <source>
        <dbReference type="EMBL" id="MDN7023772.1"/>
    </source>
</evidence>
<evidence type="ECO:0008006" key="6">
    <source>
        <dbReference type="Google" id="ProtNLM"/>
    </source>
</evidence>
<dbReference type="Gene3D" id="3.40.50.10580">
    <property type="entry name" value="ATPase, V1 complex, subunit F"/>
    <property type="match status" value="1"/>
</dbReference>
<evidence type="ECO:0000256" key="3">
    <source>
        <dbReference type="ARBA" id="ARBA00023065"/>
    </source>
</evidence>
<protein>
    <recommendedName>
        <fullName evidence="6">V-type ATP synthase subunit F</fullName>
    </recommendedName>
</protein>
<dbReference type="Proteomes" id="UP001168338">
    <property type="component" value="Unassembled WGS sequence"/>
</dbReference>
<sequence length="110" mass="11630">MKIAAIGGTRMVAGFALAGVKRTYFAADTETAAEALLDCIRDPEVGVILLQESLAVLIADLLERVRSEKGAFPMIVACPGEEGRIPHEDRFARSVRALAALGMRESGGTA</sequence>
<comment type="similarity">
    <text evidence="1">Belongs to the V-ATPase F subunit family.</text>
</comment>
<reference evidence="4" key="1">
    <citation type="submission" date="2019-05" db="EMBL/GenBank/DDBJ databases">
        <title>Methanoculleus sp. FWC-SCC1, a methanogenic archaeon isolated from deep marine cold seep.</title>
        <authorList>
            <person name="Chen Y.-W."/>
            <person name="Chen S.-C."/>
            <person name="Teng N.-H."/>
            <person name="Lai M.-C."/>
        </authorList>
    </citation>
    <scope>NUCLEOTIDE SEQUENCE</scope>
    <source>
        <strain evidence="4">FWC-SCC1</strain>
    </source>
</reference>
<dbReference type="SUPFAM" id="SSF159468">
    <property type="entry name" value="AtpF-like"/>
    <property type="match status" value="1"/>
</dbReference>
<evidence type="ECO:0000256" key="2">
    <source>
        <dbReference type="ARBA" id="ARBA00022448"/>
    </source>
</evidence>
<dbReference type="RefSeq" id="WP_301662825.1">
    <property type="nucleotide sequence ID" value="NZ_VCYH01000001.1"/>
</dbReference>
<dbReference type="Pfam" id="PF01990">
    <property type="entry name" value="ATP-synt_F"/>
    <property type="match status" value="1"/>
</dbReference>
<evidence type="ECO:0000313" key="5">
    <source>
        <dbReference type="Proteomes" id="UP001168338"/>
    </source>
</evidence>
<keyword evidence="5" id="KW-1185">Reference proteome</keyword>
<keyword evidence="3" id="KW-0406">Ion transport</keyword>
<evidence type="ECO:0000256" key="1">
    <source>
        <dbReference type="ARBA" id="ARBA00010148"/>
    </source>
</evidence>
<comment type="caution">
    <text evidence="4">The sequence shown here is derived from an EMBL/GenBank/DDBJ whole genome shotgun (WGS) entry which is preliminary data.</text>
</comment>
<accession>A0ABT8M762</accession>
<keyword evidence="2" id="KW-0813">Transport</keyword>
<proteinExistence type="inferred from homology"/>